<keyword evidence="2" id="KW-1133">Transmembrane helix</keyword>
<keyword evidence="6" id="KW-1185">Reference proteome</keyword>
<reference evidence="5" key="1">
    <citation type="submission" date="2020-03" db="EMBL/GenBank/DDBJ databases">
        <title>Site-based positive gene gene selection in Geosmithia morbida across the United States reveals a broad range of putative effectors and factors for local host and environmental adapation.</title>
        <authorList>
            <person name="Onufrak A."/>
            <person name="Murdoch R.W."/>
            <person name="Gazis R."/>
            <person name="Huff M."/>
            <person name="Staton M."/>
            <person name="Klingeman W."/>
            <person name="Hadziabdic D."/>
        </authorList>
    </citation>
    <scope>NUCLEOTIDE SEQUENCE</scope>
    <source>
        <strain evidence="5">1262</strain>
    </source>
</reference>
<feature type="chain" id="PRO_5040483903" description="DUF7728 domain-containing protein" evidence="3">
    <location>
        <begin position="26"/>
        <end position="394"/>
    </location>
</feature>
<comment type="caution">
    <text evidence="5">The sequence shown here is derived from an EMBL/GenBank/DDBJ whole genome shotgun (WGS) entry which is preliminary data.</text>
</comment>
<dbReference type="GeneID" id="55971570"/>
<evidence type="ECO:0000256" key="3">
    <source>
        <dbReference type="SAM" id="SignalP"/>
    </source>
</evidence>
<evidence type="ECO:0000259" key="4">
    <source>
        <dbReference type="Pfam" id="PF24854"/>
    </source>
</evidence>
<feature type="compositionally biased region" description="Basic and acidic residues" evidence="1">
    <location>
        <begin position="255"/>
        <end position="265"/>
    </location>
</feature>
<feature type="transmembrane region" description="Helical" evidence="2">
    <location>
        <begin position="291"/>
        <end position="324"/>
    </location>
</feature>
<dbReference type="PANTHER" id="PTHR40622">
    <property type="match status" value="1"/>
</dbReference>
<feature type="compositionally biased region" description="Basic and acidic residues" evidence="1">
    <location>
        <begin position="381"/>
        <end position="394"/>
    </location>
</feature>
<keyword evidence="2" id="KW-0472">Membrane</keyword>
<dbReference type="AlphaFoldDB" id="A0A9P4YZL7"/>
<feature type="signal peptide" evidence="3">
    <location>
        <begin position="1"/>
        <end position="25"/>
    </location>
</feature>
<gene>
    <name evidence="5" type="ORF">GMORB2_5342</name>
</gene>
<dbReference type="Proteomes" id="UP000749293">
    <property type="component" value="Unassembled WGS sequence"/>
</dbReference>
<name>A0A9P4YZL7_9HYPO</name>
<dbReference type="Pfam" id="PF24854">
    <property type="entry name" value="DUF7728"/>
    <property type="match status" value="1"/>
</dbReference>
<sequence length="394" mass="42703">MLWKQLILAATAATGFLLVPETTEAEEEMYKALPFDVYASEIPATAMRQVVEVPCAKCKGKDSHLSMDIAVEDGSRLTLNGYELYPSADPWHGDLTASLVKANGKKKEQLLGYSLAVGPQAYDEEQSMGMVSIALHIIEVGGRFIEGIPTIDIRIIRAPTGDILIGDVALADTETPRCASFLCRLKDGAEAMLRGFGAHGRHGRHGRHGDCQGNSKAGAGPNGHHRGGRPPMGADDRMSVGHEMHQDHDDDGDDDGRRPHHDGPHPHHHHPHGPARPFSDNVPSWGPLFKIVAFSIVLPVLTGITAGVGVALFVMGICSFAAMLVRARRANKATGASIATKCRRICRRSPETERASENEKVGLMDETYQDDLDEEAAPLQREADKVGERADERV</sequence>
<dbReference type="InterPro" id="IPR056145">
    <property type="entry name" value="DUF7728"/>
</dbReference>
<keyword evidence="2" id="KW-0812">Transmembrane</keyword>
<accession>A0A9P4YZL7</accession>
<dbReference type="OrthoDB" id="5409353at2759"/>
<evidence type="ECO:0000313" key="6">
    <source>
        <dbReference type="Proteomes" id="UP000749293"/>
    </source>
</evidence>
<evidence type="ECO:0000313" key="5">
    <source>
        <dbReference type="EMBL" id="KAF4124676.1"/>
    </source>
</evidence>
<proteinExistence type="predicted"/>
<dbReference type="PANTHER" id="PTHR40622:SF1">
    <property type="match status" value="1"/>
</dbReference>
<feature type="domain" description="DUF7728" evidence="4">
    <location>
        <begin position="58"/>
        <end position="172"/>
    </location>
</feature>
<feature type="region of interest" description="Disordered" evidence="1">
    <location>
        <begin position="198"/>
        <end position="278"/>
    </location>
</feature>
<evidence type="ECO:0000256" key="2">
    <source>
        <dbReference type="SAM" id="Phobius"/>
    </source>
</evidence>
<dbReference type="RefSeq" id="XP_035323328.1">
    <property type="nucleotide sequence ID" value="XM_035467316.1"/>
</dbReference>
<dbReference type="EMBL" id="JAANYQ010000004">
    <property type="protein sequence ID" value="KAF4124676.1"/>
    <property type="molecule type" value="Genomic_DNA"/>
</dbReference>
<organism evidence="5 6">
    <name type="scientific">Geosmithia morbida</name>
    <dbReference type="NCBI Taxonomy" id="1094350"/>
    <lineage>
        <taxon>Eukaryota</taxon>
        <taxon>Fungi</taxon>
        <taxon>Dikarya</taxon>
        <taxon>Ascomycota</taxon>
        <taxon>Pezizomycotina</taxon>
        <taxon>Sordariomycetes</taxon>
        <taxon>Hypocreomycetidae</taxon>
        <taxon>Hypocreales</taxon>
        <taxon>Bionectriaceae</taxon>
        <taxon>Geosmithia</taxon>
    </lineage>
</organism>
<evidence type="ECO:0000256" key="1">
    <source>
        <dbReference type="SAM" id="MobiDB-lite"/>
    </source>
</evidence>
<feature type="compositionally biased region" description="Basic and acidic residues" evidence="1">
    <location>
        <begin position="234"/>
        <end position="248"/>
    </location>
</feature>
<keyword evidence="3" id="KW-0732">Signal</keyword>
<feature type="region of interest" description="Disordered" evidence="1">
    <location>
        <begin position="373"/>
        <end position="394"/>
    </location>
</feature>
<protein>
    <recommendedName>
        <fullName evidence="4">DUF7728 domain-containing protein</fullName>
    </recommendedName>
</protein>